<reference evidence="1 2" key="1">
    <citation type="submission" date="2024-01" db="EMBL/GenBank/DDBJ databases">
        <title>The genomes of 5 underutilized Papilionoideae crops provide insights into root nodulation and disease resistanc.</title>
        <authorList>
            <person name="Jiang F."/>
        </authorList>
    </citation>
    <scope>NUCLEOTIDE SEQUENCE [LARGE SCALE GENOMIC DNA]</scope>
    <source>
        <strain evidence="1">LVBAO_FW01</strain>
        <tissue evidence="1">Leaves</tissue>
    </source>
</reference>
<evidence type="ECO:0000313" key="1">
    <source>
        <dbReference type="EMBL" id="KAK7344670.1"/>
    </source>
</evidence>
<evidence type="ECO:0000313" key="2">
    <source>
        <dbReference type="Proteomes" id="UP001367508"/>
    </source>
</evidence>
<keyword evidence="2" id="KW-1185">Reference proteome</keyword>
<dbReference type="Proteomes" id="UP001367508">
    <property type="component" value="Unassembled WGS sequence"/>
</dbReference>
<organism evidence="1 2">
    <name type="scientific">Canavalia gladiata</name>
    <name type="common">Sword bean</name>
    <name type="synonym">Dolichos gladiatus</name>
    <dbReference type="NCBI Taxonomy" id="3824"/>
    <lineage>
        <taxon>Eukaryota</taxon>
        <taxon>Viridiplantae</taxon>
        <taxon>Streptophyta</taxon>
        <taxon>Embryophyta</taxon>
        <taxon>Tracheophyta</taxon>
        <taxon>Spermatophyta</taxon>
        <taxon>Magnoliopsida</taxon>
        <taxon>eudicotyledons</taxon>
        <taxon>Gunneridae</taxon>
        <taxon>Pentapetalae</taxon>
        <taxon>rosids</taxon>
        <taxon>fabids</taxon>
        <taxon>Fabales</taxon>
        <taxon>Fabaceae</taxon>
        <taxon>Papilionoideae</taxon>
        <taxon>50 kb inversion clade</taxon>
        <taxon>NPAAA clade</taxon>
        <taxon>indigoferoid/millettioid clade</taxon>
        <taxon>Phaseoleae</taxon>
        <taxon>Canavalia</taxon>
    </lineage>
</organism>
<name>A0AAN9LY97_CANGL</name>
<comment type="caution">
    <text evidence="1">The sequence shown here is derived from an EMBL/GenBank/DDBJ whole genome shotgun (WGS) entry which is preliminary data.</text>
</comment>
<dbReference type="EMBL" id="JAYMYQ010000003">
    <property type="protein sequence ID" value="KAK7344670.1"/>
    <property type="molecule type" value="Genomic_DNA"/>
</dbReference>
<proteinExistence type="predicted"/>
<accession>A0AAN9LY97</accession>
<protein>
    <submittedName>
        <fullName evidence="1">Uncharacterized protein</fullName>
    </submittedName>
</protein>
<sequence length="174" mass="19575">MLPEGIEGRTLGSQTKYLTTGMSLWGAKWDYWKCEGYSNRLLQWKQQKLVQKKAKTERCPILARNTKFLDEDLVIAFISQIMTIGVGGGNHQLPQTPILCHVQALFIGLQHVIAESQDQTAAATLIDVINSNQMELGINNRKGILKTHDSLSPYKILLIIQTEGFMLILLLTHD</sequence>
<dbReference type="AlphaFoldDB" id="A0AAN9LY97"/>
<gene>
    <name evidence="1" type="ORF">VNO77_14561</name>
</gene>